<feature type="domain" description="BTB" evidence="2">
    <location>
        <begin position="42"/>
        <end position="115"/>
    </location>
</feature>
<dbReference type="PROSITE" id="PS50097">
    <property type="entry name" value="BTB"/>
    <property type="match status" value="1"/>
</dbReference>
<evidence type="ECO:0000256" key="1">
    <source>
        <dbReference type="SAM" id="MobiDB-lite"/>
    </source>
</evidence>
<dbReference type="InterPro" id="IPR000210">
    <property type="entry name" value="BTB/POZ_dom"/>
</dbReference>
<dbReference type="Gene3D" id="3.30.710.10">
    <property type="entry name" value="Potassium Channel Kv1.1, Chain A"/>
    <property type="match status" value="1"/>
</dbReference>
<dbReference type="SUPFAM" id="SSF54695">
    <property type="entry name" value="POZ domain"/>
    <property type="match status" value="1"/>
</dbReference>
<gene>
    <name evidence="3" type="ORF">FIBSPDRAFT_899200</name>
</gene>
<dbReference type="Proteomes" id="UP000076532">
    <property type="component" value="Unassembled WGS sequence"/>
</dbReference>
<evidence type="ECO:0000259" key="2">
    <source>
        <dbReference type="PROSITE" id="PS50097"/>
    </source>
</evidence>
<proteinExistence type="predicted"/>
<dbReference type="InterPro" id="IPR011333">
    <property type="entry name" value="SKP1/BTB/POZ_sf"/>
</dbReference>
<accession>A0A165ZZ44</accession>
<reference evidence="3 4" key="1">
    <citation type="journal article" date="2016" name="Mol. Biol. Evol.">
        <title>Comparative Genomics of Early-Diverging Mushroom-Forming Fungi Provides Insights into the Origins of Lignocellulose Decay Capabilities.</title>
        <authorList>
            <person name="Nagy L.G."/>
            <person name="Riley R."/>
            <person name="Tritt A."/>
            <person name="Adam C."/>
            <person name="Daum C."/>
            <person name="Floudas D."/>
            <person name="Sun H."/>
            <person name="Yadav J.S."/>
            <person name="Pangilinan J."/>
            <person name="Larsson K.H."/>
            <person name="Matsuura K."/>
            <person name="Barry K."/>
            <person name="Labutti K."/>
            <person name="Kuo R."/>
            <person name="Ohm R.A."/>
            <person name="Bhattacharya S.S."/>
            <person name="Shirouzu T."/>
            <person name="Yoshinaga Y."/>
            <person name="Martin F.M."/>
            <person name="Grigoriev I.V."/>
            <person name="Hibbett D.S."/>
        </authorList>
    </citation>
    <scope>NUCLEOTIDE SEQUENCE [LARGE SCALE GENOMIC DNA]</scope>
    <source>
        <strain evidence="3 4">CBS 109695</strain>
    </source>
</reference>
<name>A0A165ZZ44_9AGAM</name>
<dbReference type="EMBL" id="KV417668">
    <property type="protein sequence ID" value="KZP11080.1"/>
    <property type="molecule type" value="Genomic_DNA"/>
</dbReference>
<feature type="region of interest" description="Disordered" evidence="1">
    <location>
        <begin position="1"/>
        <end position="33"/>
    </location>
</feature>
<dbReference type="CDD" id="cd18186">
    <property type="entry name" value="BTB_POZ_ZBTB_KLHL-like"/>
    <property type="match status" value="1"/>
</dbReference>
<dbReference type="OrthoDB" id="3893071at2759"/>
<sequence>MSIMDAPPKKRKRGEESEEQPSEDPPNPVAPMRSGDIWYEDGNVILQAEDTQYKVHRGILVKSSSVFHDMFSFPQPPAGDGELIDGCPVVRLSDAAEEVQYILQALFESKYITSGEKMPLPVLAALLCLGKKYDFRKLHAEARTRIFEVYPITLKGHDAAQWHGLGSAGEDTDFQILLIAKRAGLVSILPQVLYACHDNYDTSEIMDGFKLEEGGRKSWSFLLRGWKNTVGSCKTPKHCHKTLQDIRVRLSGSGAAVPSPLDEWTWHSTSTRIKAGLCEDCIKIAHSEYRAGREKFWELLPSLYDLPPWSELMKEREELVTCLVVSIDVALVTNEYP</sequence>
<evidence type="ECO:0000313" key="3">
    <source>
        <dbReference type="EMBL" id="KZP11080.1"/>
    </source>
</evidence>
<dbReference type="AlphaFoldDB" id="A0A165ZZ44"/>
<evidence type="ECO:0000313" key="4">
    <source>
        <dbReference type="Proteomes" id="UP000076532"/>
    </source>
</evidence>
<protein>
    <recommendedName>
        <fullName evidence="2">BTB domain-containing protein</fullName>
    </recommendedName>
</protein>
<keyword evidence="4" id="KW-1185">Reference proteome</keyword>
<organism evidence="3 4">
    <name type="scientific">Athelia psychrophila</name>
    <dbReference type="NCBI Taxonomy" id="1759441"/>
    <lineage>
        <taxon>Eukaryota</taxon>
        <taxon>Fungi</taxon>
        <taxon>Dikarya</taxon>
        <taxon>Basidiomycota</taxon>
        <taxon>Agaricomycotina</taxon>
        <taxon>Agaricomycetes</taxon>
        <taxon>Agaricomycetidae</taxon>
        <taxon>Atheliales</taxon>
        <taxon>Atheliaceae</taxon>
        <taxon>Athelia</taxon>
    </lineage>
</organism>
<dbReference type="Pfam" id="PF00651">
    <property type="entry name" value="BTB"/>
    <property type="match status" value="1"/>
</dbReference>